<dbReference type="EMBL" id="JAPNTZ010000014">
    <property type="protein sequence ID" value="MCY1143089.1"/>
    <property type="molecule type" value="Genomic_DNA"/>
</dbReference>
<comment type="caution">
    <text evidence="1">The sequence shown here is derived from an EMBL/GenBank/DDBJ whole genome shotgun (WGS) entry which is preliminary data.</text>
</comment>
<organism evidence="1 2">
    <name type="scientific">Paractinoplanes pyxinae</name>
    <dbReference type="NCBI Taxonomy" id="2997416"/>
    <lineage>
        <taxon>Bacteria</taxon>
        <taxon>Bacillati</taxon>
        <taxon>Actinomycetota</taxon>
        <taxon>Actinomycetes</taxon>
        <taxon>Micromonosporales</taxon>
        <taxon>Micromonosporaceae</taxon>
        <taxon>Paractinoplanes</taxon>
    </lineage>
</organism>
<accession>A0ABT4B9A9</accession>
<evidence type="ECO:0000313" key="1">
    <source>
        <dbReference type="EMBL" id="MCY1143089.1"/>
    </source>
</evidence>
<protein>
    <submittedName>
        <fullName evidence="1">Uncharacterized protein</fullName>
    </submittedName>
</protein>
<proteinExistence type="predicted"/>
<name>A0ABT4B9A9_9ACTN</name>
<reference evidence="1" key="1">
    <citation type="submission" date="2022-11" db="EMBL/GenBank/DDBJ databases">
        <authorList>
            <person name="Somphong A."/>
            <person name="Phongsopitanun W."/>
        </authorList>
    </citation>
    <scope>NUCLEOTIDE SEQUENCE</scope>
    <source>
        <strain evidence="1">Pm04-4</strain>
    </source>
</reference>
<gene>
    <name evidence="1" type="ORF">OWR29_34270</name>
</gene>
<dbReference type="RefSeq" id="WP_267567566.1">
    <property type="nucleotide sequence ID" value="NZ_JAPNTZ010000014.1"/>
</dbReference>
<sequence length="230" mass="25138">MSREAFDRLYAEGRAAVSTGDHRVQTPPVEGGFRWGMSALLRPDARADARAAVRLDRVAREALEAAGGHHWLTGAAVSSHLTLRSLEPWRDKVEDDDPLVRRYARALAVAADSVGPLTFSIVGLTLTPGSVMACAVPADAGADRLADAYGKALGADGWHENEFDRDIWYLNLIHFAGPIEAPDRLIEWVADRRHREIATVVVNEVQLARWRFAANGMTPHALATVTLSRS</sequence>
<keyword evidence="2" id="KW-1185">Reference proteome</keyword>
<dbReference type="Proteomes" id="UP001151002">
    <property type="component" value="Unassembled WGS sequence"/>
</dbReference>
<evidence type="ECO:0000313" key="2">
    <source>
        <dbReference type="Proteomes" id="UP001151002"/>
    </source>
</evidence>
<dbReference type="Gene3D" id="3.90.1140.10">
    <property type="entry name" value="Cyclic phosphodiesterase"/>
    <property type="match status" value="1"/>
</dbReference>